<feature type="transmembrane region" description="Helical" evidence="1">
    <location>
        <begin position="317"/>
        <end position="337"/>
    </location>
</feature>
<keyword evidence="1" id="KW-1133">Transmembrane helix</keyword>
<protein>
    <recommendedName>
        <fullName evidence="4">Glycosyltransferase RgtA/B/C/D-like domain-containing protein</fullName>
    </recommendedName>
</protein>
<comment type="caution">
    <text evidence="2">The sequence shown here is derived from an EMBL/GenBank/DDBJ whole genome shotgun (WGS) entry which is preliminary data.</text>
</comment>
<feature type="transmembrane region" description="Helical" evidence="1">
    <location>
        <begin position="344"/>
        <end position="369"/>
    </location>
</feature>
<proteinExistence type="predicted"/>
<evidence type="ECO:0000313" key="3">
    <source>
        <dbReference type="Proteomes" id="UP000192284"/>
    </source>
</evidence>
<feature type="transmembrane region" description="Helical" evidence="1">
    <location>
        <begin position="293"/>
        <end position="311"/>
    </location>
</feature>
<feature type="transmembrane region" description="Helical" evidence="1">
    <location>
        <begin position="16"/>
        <end position="35"/>
    </location>
</feature>
<feature type="transmembrane region" description="Helical" evidence="1">
    <location>
        <begin position="219"/>
        <end position="240"/>
    </location>
</feature>
<accession>A0A1X0A9E5</accession>
<feature type="transmembrane region" description="Helical" evidence="1">
    <location>
        <begin position="97"/>
        <end position="116"/>
    </location>
</feature>
<evidence type="ECO:0008006" key="4">
    <source>
        <dbReference type="Google" id="ProtNLM"/>
    </source>
</evidence>
<dbReference type="OrthoDB" id="9125015at2"/>
<dbReference type="RefSeq" id="WP_083111121.1">
    <property type="nucleotide sequence ID" value="NZ_JACKTS010000031.1"/>
</dbReference>
<feature type="transmembrane region" description="Helical" evidence="1">
    <location>
        <begin position="260"/>
        <end position="281"/>
    </location>
</feature>
<feature type="transmembrane region" description="Helical" evidence="1">
    <location>
        <begin position="179"/>
        <end position="207"/>
    </location>
</feature>
<gene>
    <name evidence="2" type="ORF">BST12_01030</name>
</gene>
<name>A0A1X0A9E5_MYCAN</name>
<evidence type="ECO:0000256" key="1">
    <source>
        <dbReference type="SAM" id="Phobius"/>
    </source>
</evidence>
<dbReference type="Proteomes" id="UP000192284">
    <property type="component" value="Unassembled WGS sequence"/>
</dbReference>
<keyword evidence="1" id="KW-0812">Transmembrane</keyword>
<reference evidence="2 3" key="1">
    <citation type="submission" date="2017-02" db="EMBL/GenBank/DDBJ databases">
        <title>The new phylogeny of genus Mycobacterium.</title>
        <authorList>
            <person name="Tortoli E."/>
            <person name="Trovato A."/>
            <person name="Cirillo D.M."/>
        </authorList>
    </citation>
    <scope>NUCLEOTIDE SEQUENCE [LARGE SCALE GENOMIC DNA]</scope>
    <source>
        <strain evidence="2 3">DSM 45057</strain>
    </source>
</reference>
<dbReference type="EMBL" id="MVHE01000001">
    <property type="protein sequence ID" value="ORA26488.1"/>
    <property type="molecule type" value="Genomic_DNA"/>
</dbReference>
<keyword evidence="1" id="KW-0472">Membrane</keyword>
<keyword evidence="3" id="KW-1185">Reference proteome</keyword>
<dbReference type="AlphaFoldDB" id="A0A1X0A9E5"/>
<evidence type="ECO:0000313" key="2">
    <source>
        <dbReference type="EMBL" id="ORA26488.1"/>
    </source>
</evidence>
<organism evidence="2 3">
    <name type="scientific">Mycobacterium angelicum</name>
    <dbReference type="NCBI Taxonomy" id="470074"/>
    <lineage>
        <taxon>Bacteria</taxon>
        <taxon>Bacillati</taxon>
        <taxon>Actinomycetota</taxon>
        <taxon>Actinomycetes</taxon>
        <taxon>Mycobacteriales</taxon>
        <taxon>Mycobacteriaceae</taxon>
        <taxon>Mycobacterium</taxon>
    </lineage>
</organism>
<sequence>MEPTTAAGAVERRVVLGLRVAAPAMIIGLYLWRIFAIRDPALRFFDDFFYYLVPAEHWVDGAGSTFFPGESTNGYHPLWFLWVALLYLACGGDGGIFFALVDLSLMALMVGFYLLFERFLVRVTNDRLAAALGACVAAVPLAVTARAGVETALTVFVAALVLVRLSAKPLAEQGVRDAAVLGALAALLVMSRLDAPALLFGLAVVVVPCWDRKRLAAMAIGALPLYLYLGVNLCAFGHLATSSMTAKTLDFFLPPNWYFLQQPSAAAGISMLAMPVILFLMLSRVPGGDVRRIALALAAAPLLQFAAQALGSGWMVFAWYEYFVFMGLGLAAALLVVRLRTRHTLRLVVCIPLGVAMPVIVVLGIGYALKPDSYQVDIAAVARRLQAFSVDHPGVYAMGDAAGTPGWMVKRPIVQLEGLMMSHAFVDRIRHRQPLSQVFRDYHVDYYIATAPAGTGKDGCAEFMEPDPGLSSPRAPHMATTSCVAPVAVIEPGTRRQARVYRIDPSTGRPG</sequence>
<feature type="transmembrane region" description="Helical" evidence="1">
    <location>
        <begin position="128"/>
        <end position="144"/>
    </location>
</feature>